<dbReference type="Proteomes" id="UP000596661">
    <property type="component" value="Chromosome 9"/>
</dbReference>
<dbReference type="SUPFAM" id="SSF56672">
    <property type="entry name" value="DNA/RNA polymerases"/>
    <property type="match status" value="1"/>
</dbReference>
<proteinExistence type="predicted"/>
<dbReference type="EMBL" id="UZAU01000739">
    <property type="status" value="NOT_ANNOTATED_CDS"/>
    <property type="molecule type" value="Genomic_DNA"/>
</dbReference>
<dbReference type="InterPro" id="IPR044730">
    <property type="entry name" value="RNase_H-like_dom_plant"/>
</dbReference>
<dbReference type="Pfam" id="PF13966">
    <property type="entry name" value="zf-RVT"/>
    <property type="match status" value="1"/>
</dbReference>
<organism evidence="2 3">
    <name type="scientific">Cannabis sativa</name>
    <name type="common">Hemp</name>
    <name type="synonym">Marijuana</name>
    <dbReference type="NCBI Taxonomy" id="3483"/>
    <lineage>
        <taxon>Eukaryota</taxon>
        <taxon>Viridiplantae</taxon>
        <taxon>Streptophyta</taxon>
        <taxon>Embryophyta</taxon>
        <taxon>Tracheophyta</taxon>
        <taxon>Spermatophyta</taxon>
        <taxon>Magnoliopsida</taxon>
        <taxon>eudicotyledons</taxon>
        <taxon>Gunneridae</taxon>
        <taxon>Pentapetalae</taxon>
        <taxon>rosids</taxon>
        <taxon>fabids</taxon>
        <taxon>Rosales</taxon>
        <taxon>Cannabaceae</taxon>
        <taxon>Cannabis</taxon>
    </lineage>
</organism>
<dbReference type="InterPro" id="IPR036397">
    <property type="entry name" value="RNaseH_sf"/>
</dbReference>
<dbReference type="InterPro" id="IPR002156">
    <property type="entry name" value="RNaseH_domain"/>
</dbReference>
<dbReference type="AlphaFoldDB" id="A0A803QHG9"/>
<dbReference type="InterPro" id="IPR025836">
    <property type="entry name" value="Zn_knuckle_CX2CX4HX4C"/>
</dbReference>
<dbReference type="Pfam" id="PF13456">
    <property type="entry name" value="RVT_3"/>
    <property type="match status" value="1"/>
</dbReference>
<dbReference type="PANTHER" id="PTHR46890">
    <property type="entry name" value="NON-LTR RETROLELEMENT REVERSE TRANSCRIPTASE-LIKE PROTEIN-RELATED"/>
    <property type="match status" value="1"/>
</dbReference>
<reference evidence="2" key="2">
    <citation type="submission" date="2021-03" db="UniProtKB">
        <authorList>
            <consortium name="EnsemblPlants"/>
        </authorList>
    </citation>
    <scope>IDENTIFICATION</scope>
</reference>
<evidence type="ECO:0000313" key="2">
    <source>
        <dbReference type="EnsemblPlants" id="cds.evm.model.09.820"/>
    </source>
</evidence>
<dbReference type="InterPro" id="IPR000477">
    <property type="entry name" value="RT_dom"/>
</dbReference>
<protein>
    <recommendedName>
        <fullName evidence="1">Reverse transcriptase domain-containing protein</fullName>
    </recommendedName>
</protein>
<dbReference type="GO" id="GO:0003676">
    <property type="term" value="F:nucleic acid binding"/>
    <property type="evidence" value="ECO:0007669"/>
    <property type="project" value="InterPro"/>
</dbReference>
<evidence type="ECO:0000313" key="3">
    <source>
        <dbReference type="Proteomes" id="UP000596661"/>
    </source>
</evidence>
<dbReference type="InterPro" id="IPR026960">
    <property type="entry name" value="RVT-Znf"/>
</dbReference>
<dbReference type="Pfam" id="PF00078">
    <property type="entry name" value="RVT_1"/>
    <property type="match status" value="1"/>
</dbReference>
<dbReference type="Gramene" id="evm.model.09.820">
    <property type="protein sequence ID" value="cds.evm.model.09.820"/>
    <property type="gene ID" value="evm.TU.09.820"/>
</dbReference>
<sequence length="680" mass="77558">MICLPSIKDEFWIDYRYEHLPEFCFECGILGHPFEHCTMFMERIDNGNDDDLPYRSWLKGAKLPTNGYDRYRTDFSKGNAWPLLTSFDHRAISATFAPATSTVLQEKWRSCFRFQKLGLSDPERKDIISNCWNNSSNIDPIQTVLSNLDVCETSLQKWHFQKYGRMKKNIAESQAKILNKMIITLIPKIKKPQRVHDYRPISLCNVISKLVTKVLIGCFKNVLQHVSAKTQSAFLPNRLITYNILVAFELVNAIKNKIVGRCGIATLKLDMSKAFDQVEWRFIREVMTKIGFSTKWIDLIIGCLTTNTFTFMLNGEITGSLTPTGGVRQSYPLSPYLFLICLEGLSRLLHYEQSVGHLNGFKLTRHAPPISHLLFTDDSLLFCQVNENSCLPIKRVLDVYHRAFGQVLNPKKSIISFSPNTTLVAQVFFHRQLSMPICECHEKYLGLPSYSGIYTVQTSYHLAPSLDDVDDCSNSSSKSPWWKFFWSLQLPQKIKIFTWCFFNGALPVATALVKRKVITDSTCSICHQAWEIVGHALFGYKYAKAVWRFSNFSFDWLKASSMHKGAVICDSTSMVLAAFSKQLIGSFDPHEMEALAMFHGVHYALQLQLPQLQIETDALRVKIALCKLFAAFSTFQDIIMDISNLLSFFPNVNVSHVKRTTNIVAHSLVKFALGVDGDYF</sequence>
<dbReference type="InterPro" id="IPR012337">
    <property type="entry name" value="RNaseH-like_sf"/>
</dbReference>
<dbReference type="EnsemblPlants" id="evm.model.09.820">
    <property type="protein sequence ID" value="cds.evm.model.09.820"/>
    <property type="gene ID" value="evm.TU.09.820"/>
</dbReference>
<dbReference type="SUPFAM" id="SSF53098">
    <property type="entry name" value="Ribonuclease H-like"/>
    <property type="match status" value="1"/>
</dbReference>
<dbReference type="InterPro" id="IPR043502">
    <property type="entry name" value="DNA/RNA_pol_sf"/>
</dbReference>
<dbReference type="PROSITE" id="PS50878">
    <property type="entry name" value="RT_POL"/>
    <property type="match status" value="1"/>
</dbReference>
<name>A0A803QHG9_CANSA</name>
<dbReference type="GO" id="GO:0004523">
    <property type="term" value="F:RNA-DNA hybrid ribonuclease activity"/>
    <property type="evidence" value="ECO:0007669"/>
    <property type="project" value="InterPro"/>
</dbReference>
<dbReference type="CDD" id="cd01650">
    <property type="entry name" value="RT_nLTR_like"/>
    <property type="match status" value="1"/>
</dbReference>
<accession>A0A803QHG9</accession>
<feature type="domain" description="Reverse transcriptase" evidence="1">
    <location>
        <begin position="167"/>
        <end position="449"/>
    </location>
</feature>
<dbReference type="CDD" id="cd06222">
    <property type="entry name" value="RNase_H_like"/>
    <property type="match status" value="1"/>
</dbReference>
<evidence type="ECO:0000259" key="1">
    <source>
        <dbReference type="PROSITE" id="PS50878"/>
    </source>
</evidence>
<dbReference type="Pfam" id="PF14392">
    <property type="entry name" value="zf-CCHC_4"/>
    <property type="match status" value="1"/>
</dbReference>
<dbReference type="Gene3D" id="3.30.420.10">
    <property type="entry name" value="Ribonuclease H-like superfamily/Ribonuclease H"/>
    <property type="match status" value="1"/>
</dbReference>
<dbReference type="InterPro" id="IPR052343">
    <property type="entry name" value="Retrotransposon-Effector_Assoc"/>
</dbReference>
<dbReference type="PANTHER" id="PTHR46890:SF48">
    <property type="entry name" value="RNA-DIRECTED DNA POLYMERASE"/>
    <property type="match status" value="1"/>
</dbReference>
<keyword evidence="3" id="KW-1185">Reference proteome</keyword>
<reference evidence="2" key="1">
    <citation type="submission" date="2018-11" db="EMBL/GenBank/DDBJ databases">
        <authorList>
            <person name="Grassa J C."/>
        </authorList>
    </citation>
    <scope>NUCLEOTIDE SEQUENCE [LARGE SCALE GENOMIC DNA]</scope>
</reference>